<protein>
    <submittedName>
        <fullName evidence="8">RNA polymerase sigma factor SigJ</fullName>
    </submittedName>
</protein>
<evidence type="ECO:0000313" key="8">
    <source>
        <dbReference type="EMBL" id="MFD1719716.1"/>
    </source>
</evidence>
<comment type="caution">
    <text evidence="8">The sequence shown here is derived from an EMBL/GenBank/DDBJ whole genome shotgun (WGS) entry which is preliminary data.</text>
</comment>
<dbReference type="CDD" id="cd06171">
    <property type="entry name" value="Sigma70_r4"/>
    <property type="match status" value="1"/>
</dbReference>
<comment type="subunit">
    <text evidence="2">Interacts transiently with the RNA polymerase catalytic core formed by RpoA, RpoB, RpoC and RpoZ (2 alpha, 1 beta, 1 beta' and 1 omega subunit) to form the RNA polymerase holoenzyme that can initiate transcription.</text>
</comment>
<dbReference type="InterPro" id="IPR013324">
    <property type="entry name" value="RNA_pol_sigma_r3/r4-like"/>
</dbReference>
<dbReference type="InterPro" id="IPR032710">
    <property type="entry name" value="NTF2-like_dom_sf"/>
</dbReference>
<reference evidence="9" key="1">
    <citation type="journal article" date="2019" name="Int. J. Syst. Evol. Microbiol.">
        <title>The Global Catalogue of Microorganisms (GCM) 10K type strain sequencing project: providing services to taxonomists for standard genome sequencing and annotation.</title>
        <authorList>
            <consortium name="The Broad Institute Genomics Platform"/>
            <consortium name="The Broad Institute Genome Sequencing Center for Infectious Disease"/>
            <person name="Wu L."/>
            <person name="Ma J."/>
        </authorList>
    </citation>
    <scope>NUCLEOTIDE SEQUENCE [LARGE SCALE GENOMIC DNA]</scope>
    <source>
        <strain evidence="9">JCM 17130</strain>
    </source>
</reference>
<dbReference type="Gene3D" id="1.10.1740.10">
    <property type="match status" value="1"/>
</dbReference>
<dbReference type="NCBIfam" id="NF007214">
    <property type="entry name" value="PRK09636.1"/>
    <property type="match status" value="1"/>
</dbReference>
<evidence type="ECO:0000256" key="3">
    <source>
        <dbReference type="ARBA" id="ARBA00023015"/>
    </source>
</evidence>
<dbReference type="NCBIfam" id="TIGR02937">
    <property type="entry name" value="sigma70-ECF"/>
    <property type="match status" value="1"/>
</dbReference>
<evidence type="ECO:0000256" key="2">
    <source>
        <dbReference type="ARBA" id="ARBA00011344"/>
    </source>
</evidence>
<proteinExistence type="inferred from homology"/>
<comment type="similarity">
    <text evidence="1">Belongs to the sigma-70 factor family. ECF subfamily.</text>
</comment>
<dbReference type="EMBL" id="JBHUEE010000012">
    <property type="protein sequence ID" value="MFD1719716.1"/>
    <property type="molecule type" value="Genomic_DNA"/>
</dbReference>
<dbReference type="Proteomes" id="UP001597277">
    <property type="component" value="Unassembled WGS sequence"/>
</dbReference>
<dbReference type="RefSeq" id="WP_388010563.1">
    <property type="nucleotide sequence ID" value="NZ_JBHUEE010000012.1"/>
</dbReference>
<gene>
    <name evidence="8" type="primary">sigJ</name>
    <name evidence="8" type="ORF">ACFSE6_17865</name>
</gene>
<name>A0ABW4L8G8_9MICO</name>
<dbReference type="InterPro" id="IPR007627">
    <property type="entry name" value="RNA_pol_sigma70_r2"/>
</dbReference>
<dbReference type="InterPro" id="IPR013325">
    <property type="entry name" value="RNA_pol_sigma_r2"/>
</dbReference>
<dbReference type="InterPro" id="IPR052704">
    <property type="entry name" value="ECF_Sigma-70_Domain"/>
</dbReference>
<dbReference type="InterPro" id="IPR014284">
    <property type="entry name" value="RNA_pol_sigma-70_dom"/>
</dbReference>
<dbReference type="SUPFAM" id="SSF88659">
    <property type="entry name" value="Sigma3 and sigma4 domains of RNA polymerase sigma factors"/>
    <property type="match status" value="1"/>
</dbReference>
<evidence type="ECO:0000256" key="4">
    <source>
        <dbReference type="ARBA" id="ARBA00023082"/>
    </source>
</evidence>
<dbReference type="InterPro" id="IPR036388">
    <property type="entry name" value="WH-like_DNA-bd_sf"/>
</dbReference>
<feature type="domain" description="RNA polymerase sigma-70 region 2" evidence="6">
    <location>
        <begin position="13"/>
        <end position="79"/>
    </location>
</feature>
<dbReference type="Gene3D" id="1.10.10.10">
    <property type="entry name" value="Winged helix-like DNA-binding domain superfamily/Winged helix DNA-binding domain"/>
    <property type="match status" value="1"/>
</dbReference>
<evidence type="ECO:0000256" key="1">
    <source>
        <dbReference type="ARBA" id="ARBA00010641"/>
    </source>
</evidence>
<evidence type="ECO:0000259" key="7">
    <source>
        <dbReference type="Pfam" id="PF08281"/>
    </source>
</evidence>
<dbReference type="Pfam" id="PF04542">
    <property type="entry name" value="Sigma70_r2"/>
    <property type="match status" value="1"/>
</dbReference>
<evidence type="ECO:0000259" key="6">
    <source>
        <dbReference type="Pfam" id="PF04542"/>
    </source>
</evidence>
<keyword evidence="3" id="KW-0805">Transcription regulation</keyword>
<keyword evidence="4" id="KW-0731">Sigma factor</keyword>
<dbReference type="PANTHER" id="PTHR30173">
    <property type="entry name" value="SIGMA 19 FACTOR"/>
    <property type="match status" value="1"/>
</dbReference>
<feature type="domain" description="RNA polymerase sigma factor 70 region 4 type 2" evidence="7">
    <location>
        <begin position="112"/>
        <end position="163"/>
    </location>
</feature>
<keyword evidence="5" id="KW-0804">Transcription</keyword>
<organism evidence="8 9">
    <name type="scientific">Georgenia deserti</name>
    <dbReference type="NCBI Taxonomy" id="2093781"/>
    <lineage>
        <taxon>Bacteria</taxon>
        <taxon>Bacillati</taxon>
        <taxon>Actinomycetota</taxon>
        <taxon>Actinomycetes</taxon>
        <taxon>Micrococcales</taxon>
        <taxon>Bogoriellaceae</taxon>
        <taxon>Georgenia</taxon>
    </lineage>
</organism>
<accession>A0ABW4L8G8</accession>
<dbReference type="InterPro" id="IPR013249">
    <property type="entry name" value="RNA_pol_sigma70_r4_t2"/>
</dbReference>
<keyword evidence="9" id="KW-1185">Reference proteome</keyword>
<dbReference type="PANTHER" id="PTHR30173:SF36">
    <property type="entry name" value="ECF RNA POLYMERASE SIGMA FACTOR SIGJ"/>
    <property type="match status" value="1"/>
</dbReference>
<dbReference type="SUPFAM" id="SSF54427">
    <property type="entry name" value="NTF2-like"/>
    <property type="match status" value="1"/>
</dbReference>
<evidence type="ECO:0000256" key="5">
    <source>
        <dbReference type="ARBA" id="ARBA00023163"/>
    </source>
</evidence>
<evidence type="ECO:0000313" key="9">
    <source>
        <dbReference type="Proteomes" id="UP001597277"/>
    </source>
</evidence>
<dbReference type="SUPFAM" id="SSF88946">
    <property type="entry name" value="Sigma2 domain of RNA polymerase sigma factors"/>
    <property type="match status" value="1"/>
</dbReference>
<dbReference type="Pfam" id="PF08281">
    <property type="entry name" value="Sigma70_r4_2"/>
    <property type="match status" value="1"/>
</dbReference>
<sequence length="313" mass="33871">MRTTTDATAHSRLFEQHRGALFGAAYRVLGTVSDAEDAVQETWLAWAQVDLDGVRDARAYLARAATRHALNIVRARRRRREEYPGPWLPEPISTGEGAAPDRAAELADDVSLALLVVLESLSPLERAAFVLRDVFALPHAEVAQTLDRSEEAVRQLVSRARAHVRERAPRHPVDAETHRRVTDAFLAATRGIRPVDEVVSLMAPDVVLTSDGGGRSKAARRPVLGREKVMRFVAGVLATPEVAALEWHAGEINGMPAMLGVGAAGVDTVVWFEVDGGLVTDVYLVRNPDKLHAVRVPGAVHPTAASTGKSPEP</sequence>